<name>A0A3D3R147_9PLAN</name>
<dbReference type="EMBL" id="DQAY01000036">
    <property type="protein sequence ID" value="HCO22553.1"/>
    <property type="molecule type" value="Genomic_DNA"/>
</dbReference>
<dbReference type="Proteomes" id="UP000263642">
    <property type="component" value="Unassembled WGS sequence"/>
</dbReference>
<evidence type="ECO:0000313" key="6">
    <source>
        <dbReference type="Proteomes" id="UP000263642"/>
    </source>
</evidence>
<dbReference type="InterPro" id="IPR011429">
    <property type="entry name" value="Cyt_c_Planctomycete-type"/>
</dbReference>
<accession>A0A3D3R147</accession>
<dbReference type="Pfam" id="PF07635">
    <property type="entry name" value="PSCyt1"/>
    <property type="match status" value="1"/>
</dbReference>
<comment type="caution">
    <text evidence="5">The sequence shown here is derived from an EMBL/GenBank/DDBJ whole genome shotgun (WGS) entry which is preliminary data.</text>
</comment>
<feature type="domain" description="DUF1553" evidence="3">
    <location>
        <begin position="557"/>
        <end position="812"/>
    </location>
</feature>
<sequence length="848" mass="94340">MLGRLFFCFGLLLHASLELAADERQNSPTSLSSTGADNEAETGPAGFGIDFFESKIRPVLVKHCYDCHSTVSGTAEGGLRVDDRLAIRTGGGRGPAIVPGKPKASLLLSAISHTDVDLKMPPKEAKFSANVIRDFEKWIKMGAPDPRDGDAGSIPGDWSGMQAAKTHWAYQKPITAAPPQLEGDGWSRSSIDHFILARLREHQLKPAGDAEPKILLRRLHFDLVGLPPSPEVLNQFVETCEARGIDEALSREVDHLLASPRFGERWGRHWLDVARFGESSGKEANIPFPHAWRYRDYVIDSVNRDVPIDRFFTEQLAGDLLPYESAEERARLLIATGYLAIGTKNLSESNEKQFQADIYDEQIDSLSRGMLASSVACARCHDHKFDPFSMRDYYALVGIMGSTKTYFGTFVSPASQQGGELIPLPRLPDEVILHNGVTQKQVAEMHKQLAGLRAEAAEMKAAQMALFSGKKPKKVFTLRDALANIWRTGPLVGKLQTIDEQGKPIPIAMGVLDTKKMFESPVYSRGDVTRPGETVSRGFPRAIEVSDSITVPPDESGRRELAIWLTHPDHPLTSRVFVNRVWQHLFGTGIVSTVDNFGTTGAAPSHPELLDSLALQFMEEGWSLKSLIRELVLSRTYRQASSFRKTAFRVDPENRYLWHMPKRRLEAEVIRDAMLVVSGELDTTRPEGSLVARVIGDRPISLIGLDKRLPPDLDGTLQRSVYLPVIRDRLPDVLELFDFAEPSLVTGDREQTNVPVQALYLMNSPFVLARARSLAIRLMNQADNDQDRLRLAYRLCFSREPDKVEEQYGMKFLAEVTQTNAKSQSDASLGLVSFCQSLLATAEFRNID</sequence>
<feature type="signal peptide" evidence="1">
    <location>
        <begin position="1"/>
        <end position="20"/>
    </location>
</feature>
<feature type="chain" id="PRO_5017605787" description="Planctomycete cytochrome C" evidence="1">
    <location>
        <begin position="21"/>
        <end position="848"/>
    </location>
</feature>
<evidence type="ECO:0008006" key="7">
    <source>
        <dbReference type="Google" id="ProtNLM"/>
    </source>
</evidence>
<keyword evidence="1" id="KW-0732">Signal</keyword>
<evidence type="ECO:0000256" key="1">
    <source>
        <dbReference type="SAM" id="SignalP"/>
    </source>
</evidence>
<dbReference type="PANTHER" id="PTHR35889:SF3">
    <property type="entry name" value="F-BOX DOMAIN-CONTAINING PROTEIN"/>
    <property type="match status" value="1"/>
</dbReference>
<feature type="domain" description="Cytochrome C Planctomycete-type" evidence="4">
    <location>
        <begin position="64"/>
        <end position="124"/>
    </location>
</feature>
<dbReference type="Pfam" id="PF07587">
    <property type="entry name" value="PSD1"/>
    <property type="match status" value="1"/>
</dbReference>
<proteinExistence type="predicted"/>
<gene>
    <name evidence="5" type="ORF">DIT97_05625</name>
</gene>
<organism evidence="5 6">
    <name type="scientific">Gimesia maris</name>
    <dbReference type="NCBI Taxonomy" id="122"/>
    <lineage>
        <taxon>Bacteria</taxon>
        <taxon>Pseudomonadati</taxon>
        <taxon>Planctomycetota</taxon>
        <taxon>Planctomycetia</taxon>
        <taxon>Planctomycetales</taxon>
        <taxon>Planctomycetaceae</taxon>
        <taxon>Gimesia</taxon>
    </lineage>
</organism>
<protein>
    <recommendedName>
        <fullName evidence="7">Planctomycete cytochrome C</fullName>
    </recommendedName>
</protein>
<dbReference type="InterPro" id="IPR022655">
    <property type="entry name" value="DUF1553"/>
</dbReference>
<feature type="domain" description="DUF1549" evidence="2">
    <location>
        <begin position="191"/>
        <end position="404"/>
    </location>
</feature>
<evidence type="ECO:0000259" key="4">
    <source>
        <dbReference type="Pfam" id="PF07635"/>
    </source>
</evidence>
<dbReference type="PANTHER" id="PTHR35889">
    <property type="entry name" value="CYCLOINULO-OLIGOSACCHARIDE FRUCTANOTRANSFERASE-RELATED"/>
    <property type="match status" value="1"/>
</dbReference>
<dbReference type="Pfam" id="PF07583">
    <property type="entry name" value="PSCyt2"/>
    <property type="match status" value="1"/>
</dbReference>
<evidence type="ECO:0000259" key="2">
    <source>
        <dbReference type="Pfam" id="PF07583"/>
    </source>
</evidence>
<evidence type="ECO:0000313" key="5">
    <source>
        <dbReference type="EMBL" id="HCO22553.1"/>
    </source>
</evidence>
<evidence type="ECO:0000259" key="3">
    <source>
        <dbReference type="Pfam" id="PF07587"/>
    </source>
</evidence>
<reference evidence="5 6" key="1">
    <citation type="journal article" date="2018" name="Nat. Biotechnol.">
        <title>A standardized bacterial taxonomy based on genome phylogeny substantially revises the tree of life.</title>
        <authorList>
            <person name="Parks D.H."/>
            <person name="Chuvochina M."/>
            <person name="Waite D.W."/>
            <person name="Rinke C."/>
            <person name="Skarshewski A."/>
            <person name="Chaumeil P.A."/>
            <person name="Hugenholtz P."/>
        </authorList>
    </citation>
    <scope>NUCLEOTIDE SEQUENCE [LARGE SCALE GENOMIC DNA]</scope>
    <source>
        <strain evidence="5">UBA9375</strain>
    </source>
</reference>
<dbReference type="InterPro" id="IPR011444">
    <property type="entry name" value="DUF1549"/>
</dbReference>
<dbReference type="AlphaFoldDB" id="A0A3D3R147"/>